<dbReference type="SMART" id="SM00257">
    <property type="entry name" value="LysM"/>
    <property type="match status" value="1"/>
</dbReference>
<dbReference type="Gene3D" id="3.10.350.10">
    <property type="entry name" value="LysM domain"/>
    <property type="match status" value="1"/>
</dbReference>
<dbReference type="InterPro" id="IPR016930">
    <property type="entry name" value="UCP029644"/>
</dbReference>
<dbReference type="InterPro" id="IPR018392">
    <property type="entry name" value="LysM"/>
</dbReference>
<dbReference type="PANTHER" id="PTHR38731">
    <property type="entry name" value="LIPL45-RELATED LIPOPROTEIN-RELATED"/>
    <property type="match status" value="1"/>
</dbReference>
<dbReference type="CDD" id="cd00118">
    <property type="entry name" value="LysM"/>
    <property type="match status" value="1"/>
</dbReference>
<gene>
    <name evidence="2" type="ORF">MNBD_GAMMA17-2303</name>
</gene>
<dbReference type="Pfam" id="PF01476">
    <property type="entry name" value="LysM"/>
    <property type="match status" value="1"/>
</dbReference>
<evidence type="ECO:0000259" key="1">
    <source>
        <dbReference type="PROSITE" id="PS51782"/>
    </source>
</evidence>
<organism evidence="2">
    <name type="scientific">hydrothermal vent metagenome</name>
    <dbReference type="NCBI Taxonomy" id="652676"/>
    <lineage>
        <taxon>unclassified sequences</taxon>
        <taxon>metagenomes</taxon>
        <taxon>ecological metagenomes</taxon>
    </lineage>
</organism>
<dbReference type="Gene3D" id="2.60.120.1440">
    <property type="match status" value="1"/>
</dbReference>
<dbReference type="InterPro" id="IPR006860">
    <property type="entry name" value="FecR"/>
</dbReference>
<dbReference type="AlphaFoldDB" id="A0A3B1A6X1"/>
<dbReference type="PIRSF" id="PIRSF029644">
    <property type="entry name" value="UCP029644"/>
    <property type="match status" value="1"/>
</dbReference>
<dbReference type="EMBL" id="UOFQ01000103">
    <property type="protein sequence ID" value="VAW88646.1"/>
    <property type="molecule type" value="Genomic_DNA"/>
</dbReference>
<reference evidence="2" key="1">
    <citation type="submission" date="2018-06" db="EMBL/GenBank/DDBJ databases">
        <authorList>
            <person name="Zhirakovskaya E."/>
        </authorList>
    </citation>
    <scope>NUCLEOTIDE SEQUENCE</scope>
</reference>
<dbReference type="InterPro" id="IPR036779">
    <property type="entry name" value="LysM_dom_sf"/>
</dbReference>
<proteinExistence type="predicted"/>
<protein>
    <recommendedName>
        <fullName evidence="1">LysM domain-containing protein</fullName>
    </recommendedName>
</protein>
<sequence>MGNYSDCLKFIFLLFLRPQITNGPECLDDKMNTFHADKKSPRTPINRTLLLCLPLLLCLNSITTTANENEWVYTVQTGDNLWDLSIEHMESINNWRKLQKLNNVTNPKHIPPGTEIRFPLAWLKNRPAPVRVLELAGEVTATSPQTATAILLKPGITLFTGNEIRTGANGNVLLEFLDNSRLLLQKNSHLIFERQSVYSNSGILNARMRLLRGRVETVINPEQKNGTRFEIHTPAAITGVRGTQFRVAMESDQQTGRTEVISGKVAVSGTAGKTIEVPANFGTVVTVGQPPSVPKLLLPAPDLSQLPAHSELFPLMFDWPVVDGAKFYRAQISHATAAGSLLSDEAALTKPQLHAVELPDGDYLIRVRAVDADGLEGFNAEHQFRLVVPIEPPRLMTPLHAVKTGKQPPTFHWETAKNAATYHLQLSTSSDFSAPLIDISNHSGTRLNIEQTLDPGTYYWRVASHTAFGKQSAFSPAQSFSLQSESGFAWMLFFLPLILLL</sequence>
<name>A0A3B1A6X1_9ZZZZ</name>
<feature type="domain" description="LysM" evidence="1">
    <location>
        <begin position="71"/>
        <end position="118"/>
    </location>
</feature>
<dbReference type="PROSITE" id="PS51782">
    <property type="entry name" value="LYSM"/>
    <property type="match status" value="1"/>
</dbReference>
<dbReference type="SUPFAM" id="SSF89260">
    <property type="entry name" value="Collagen-binding domain"/>
    <property type="match status" value="1"/>
</dbReference>
<dbReference type="Gene3D" id="2.60.40.10">
    <property type="entry name" value="Immunoglobulins"/>
    <property type="match status" value="2"/>
</dbReference>
<dbReference type="InterPro" id="IPR013783">
    <property type="entry name" value="Ig-like_fold"/>
</dbReference>
<evidence type="ECO:0000313" key="2">
    <source>
        <dbReference type="EMBL" id="VAW88646.1"/>
    </source>
</evidence>
<dbReference type="Pfam" id="PF04773">
    <property type="entry name" value="FecR"/>
    <property type="match status" value="1"/>
</dbReference>
<accession>A0A3B1A6X1</accession>